<dbReference type="NCBIfam" id="NF007297">
    <property type="entry name" value="PRK09775.1"/>
    <property type="match status" value="1"/>
</dbReference>
<dbReference type="RefSeq" id="WP_015906231.1">
    <property type="nucleotide sequence ID" value="NC_012108.1"/>
</dbReference>
<dbReference type="InterPro" id="IPR012893">
    <property type="entry name" value="HipA-like_C"/>
</dbReference>
<gene>
    <name evidence="5" type="ordered locus">HRM2_44550</name>
</gene>
<keyword evidence="6" id="KW-1185">Reference proteome</keyword>
<evidence type="ECO:0000259" key="4">
    <source>
        <dbReference type="Pfam" id="PF07804"/>
    </source>
</evidence>
<dbReference type="InterPro" id="IPR011991">
    <property type="entry name" value="ArsR-like_HTH"/>
</dbReference>
<keyword evidence="3" id="KW-0418">Kinase</keyword>
<evidence type="ECO:0000313" key="5">
    <source>
        <dbReference type="EMBL" id="ACN17511.1"/>
    </source>
</evidence>
<feature type="domain" description="HipA-like C-terminal" evidence="4">
    <location>
        <begin position="210"/>
        <end position="376"/>
    </location>
</feature>
<dbReference type="CDD" id="cd00090">
    <property type="entry name" value="HTH_ARSR"/>
    <property type="match status" value="1"/>
</dbReference>
<protein>
    <recommendedName>
        <fullName evidence="4">HipA-like C-terminal domain-containing protein</fullName>
    </recommendedName>
</protein>
<dbReference type="GO" id="GO:0006355">
    <property type="term" value="P:regulation of DNA-templated transcription"/>
    <property type="evidence" value="ECO:0007669"/>
    <property type="project" value="UniProtKB-ARBA"/>
</dbReference>
<dbReference type="AlphaFoldDB" id="C0QF10"/>
<dbReference type="PANTHER" id="PTHR37419">
    <property type="entry name" value="SERINE/THREONINE-PROTEIN KINASE TOXIN HIPA"/>
    <property type="match status" value="1"/>
</dbReference>
<dbReference type="Proteomes" id="UP000000442">
    <property type="component" value="Chromosome"/>
</dbReference>
<dbReference type="PANTHER" id="PTHR37419:SF8">
    <property type="entry name" value="TOXIN YJJJ"/>
    <property type="match status" value="1"/>
</dbReference>
<accession>C0QF10</accession>
<dbReference type="SUPFAM" id="SSF46785">
    <property type="entry name" value="Winged helix' DNA-binding domain"/>
    <property type="match status" value="1"/>
</dbReference>
<dbReference type="GO" id="GO:0004674">
    <property type="term" value="F:protein serine/threonine kinase activity"/>
    <property type="evidence" value="ECO:0007669"/>
    <property type="project" value="TreeGrafter"/>
</dbReference>
<organism evidence="5 6">
    <name type="scientific">Desulforapulum autotrophicum (strain ATCC 43914 / DSM 3382 / VKM B-1955 / HRM2)</name>
    <name type="common">Desulfobacterium autotrophicum</name>
    <dbReference type="NCBI Taxonomy" id="177437"/>
    <lineage>
        <taxon>Bacteria</taxon>
        <taxon>Pseudomonadati</taxon>
        <taxon>Thermodesulfobacteriota</taxon>
        <taxon>Desulfobacteria</taxon>
        <taxon>Desulfobacterales</taxon>
        <taxon>Desulfobacteraceae</taxon>
        <taxon>Desulforapulum</taxon>
    </lineage>
</organism>
<comment type="similarity">
    <text evidence="1">Belongs to the HipA Ser/Thr kinase family.</text>
</comment>
<evidence type="ECO:0000313" key="6">
    <source>
        <dbReference type="Proteomes" id="UP000000442"/>
    </source>
</evidence>
<dbReference type="InterPro" id="IPR036390">
    <property type="entry name" value="WH_DNA-bd_sf"/>
</dbReference>
<dbReference type="InterPro" id="IPR052028">
    <property type="entry name" value="HipA_Ser/Thr_kinase"/>
</dbReference>
<keyword evidence="2" id="KW-0808">Transferase</keyword>
<evidence type="ECO:0000256" key="2">
    <source>
        <dbReference type="ARBA" id="ARBA00022679"/>
    </source>
</evidence>
<dbReference type="HOGENOM" id="CLU_050829_0_0_7"/>
<evidence type="ECO:0000256" key="3">
    <source>
        <dbReference type="ARBA" id="ARBA00022777"/>
    </source>
</evidence>
<dbReference type="Pfam" id="PF07804">
    <property type="entry name" value="HipA_C"/>
    <property type="match status" value="1"/>
</dbReference>
<dbReference type="EMBL" id="CP001087">
    <property type="protein sequence ID" value="ACN17511.1"/>
    <property type="molecule type" value="Genomic_DNA"/>
</dbReference>
<name>C0QF10_DESAH</name>
<dbReference type="KEGG" id="dat:HRM2_44550"/>
<evidence type="ECO:0000256" key="1">
    <source>
        <dbReference type="ARBA" id="ARBA00010164"/>
    </source>
</evidence>
<reference evidence="5 6" key="1">
    <citation type="journal article" date="2009" name="Environ. Microbiol.">
        <title>Genome sequence of Desulfobacterium autotrophicum HRM2, a marine sulfate reducer oxidizing organic carbon completely to carbon dioxide.</title>
        <authorList>
            <person name="Strittmatter A.W."/>
            <person name="Liesegang H."/>
            <person name="Rabus R."/>
            <person name="Decker I."/>
            <person name="Amann J."/>
            <person name="Andres S."/>
            <person name="Henne A."/>
            <person name="Fricke W.F."/>
            <person name="Martinez-Arias R."/>
            <person name="Bartels D."/>
            <person name="Goesmann A."/>
            <person name="Krause L."/>
            <person name="Puehler A."/>
            <person name="Klenk H.P."/>
            <person name="Richter M."/>
            <person name="Schuler M."/>
            <person name="Gloeckner F.O."/>
            <person name="Meyerdierks A."/>
            <person name="Gottschalk G."/>
            <person name="Amann R."/>
        </authorList>
    </citation>
    <scope>NUCLEOTIDE SEQUENCE [LARGE SCALE GENOMIC DNA]</scope>
    <source>
        <strain evidence="6">ATCC 43914 / DSM 3382 / HRM2</strain>
    </source>
</reference>
<dbReference type="GO" id="GO:0005829">
    <property type="term" value="C:cytosol"/>
    <property type="evidence" value="ECO:0007669"/>
    <property type="project" value="TreeGrafter"/>
</dbReference>
<dbReference type="eggNOG" id="COG3550">
    <property type="taxonomic scope" value="Bacteria"/>
</dbReference>
<dbReference type="Gene3D" id="1.10.1070.20">
    <property type="match status" value="1"/>
</dbReference>
<proteinExistence type="inferred from homology"/>
<dbReference type="STRING" id="177437.HRM2_44550"/>
<sequence>MSYPMPLSIKEYLKRGPSTSKEIQAATGLSQSSVARRLRELGDNIAHIQDGRSIRYAATCNAFGVNNKIPLGLVDHLGKISVVAYLRPLIHGGYLLQPVTNISPLLLGESGNGLYDDLPYFLYDLRPQGFLGRQISRKMATHLEAFPSDPRQWTNTHIGKYLISNGDDLPGNFILGEQSILRLTRRPYGVTEKLYPKLAEDVLKGEVPGSSAGGEQPKFTAFSSLYESHVIVKFSPKDDTDIAKRWRDILITEYHAAQIINDNICPAAQTRFLEAEGRLFLETQRFDRLGVSGRYSMISLQVIDNEFTGLGHNWVRVMGALKERGIVRDQDVHVAGQLLYFGQLIHNTDMHLGNLSLFVDGEMFKLLPCYDMCSMGFAPKSVGEVGPFFFDTSEISDPELNKNDITRLRRLAYAFWENVLGDEHISSEFRAFLSRGNPVASLLVD</sequence>